<dbReference type="InterPro" id="IPR038301">
    <property type="entry name" value="AraC-like_sf"/>
</dbReference>
<dbReference type="EMBL" id="BMZH01000006">
    <property type="protein sequence ID" value="GHA95623.1"/>
    <property type="molecule type" value="Genomic_DNA"/>
</dbReference>
<name>A0A8J3CQS9_9PROT</name>
<proteinExistence type="predicted"/>
<dbReference type="Proteomes" id="UP000634004">
    <property type="component" value="Unassembled WGS sequence"/>
</dbReference>
<reference evidence="1" key="1">
    <citation type="journal article" date="2014" name="Int. J. Syst. Evol. Microbiol.">
        <title>Complete genome sequence of Corynebacterium casei LMG S-19264T (=DSM 44701T), isolated from a smear-ripened cheese.</title>
        <authorList>
            <consortium name="US DOE Joint Genome Institute (JGI-PGF)"/>
            <person name="Walter F."/>
            <person name="Albersmeier A."/>
            <person name="Kalinowski J."/>
            <person name="Ruckert C."/>
        </authorList>
    </citation>
    <scope>NUCLEOTIDE SEQUENCE</scope>
    <source>
        <strain evidence="1">KCTC 32513</strain>
    </source>
</reference>
<keyword evidence="2" id="KW-1185">Reference proteome</keyword>
<comment type="caution">
    <text evidence="1">The sequence shown here is derived from an EMBL/GenBank/DDBJ whole genome shotgun (WGS) entry which is preliminary data.</text>
</comment>
<reference evidence="1" key="2">
    <citation type="submission" date="2020-09" db="EMBL/GenBank/DDBJ databases">
        <authorList>
            <person name="Sun Q."/>
            <person name="Kim S."/>
        </authorList>
    </citation>
    <scope>NUCLEOTIDE SEQUENCE</scope>
    <source>
        <strain evidence="1">KCTC 32513</strain>
    </source>
</reference>
<protein>
    <recommendedName>
        <fullName evidence="3">Regulator of CtrA degradation</fullName>
    </recommendedName>
</protein>
<sequence length="186" mass="20927">MTAERKLAVPLKRDTMTSQAEDRLLQFTRSELFARTFREGMDMVEETAAYLDGPGRDDSKMLGRDDALTYASLSMRLTTRLMQVASWLLVQRALKESDMSLSEARAEKYRLVPEEPPIEGLSFTELSKTASGLPTPLLDLSTRSHSIYERIMRLDRSLYGTIAAQTGNTVADQINRLEIAFGRAQS</sequence>
<organism evidence="1 2">
    <name type="scientific">Algimonas arctica</name>
    <dbReference type="NCBI Taxonomy" id="1479486"/>
    <lineage>
        <taxon>Bacteria</taxon>
        <taxon>Pseudomonadati</taxon>
        <taxon>Pseudomonadota</taxon>
        <taxon>Alphaproteobacteria</taxon>
        <taxon>Maricaulales</taxon>
        <taxon>Robiginitomaculaceae</taxon>
        <taxon>Algimonas</taxon>
    </lineage>
</organism>
<dbReference type="InterPro" id="IPR010848">
    <property type="entry name" value="DUF1465"/>
</dbReference>
<gene>
    <name evidence="1" type="primary">rcdA</name>
    <name evidence="1" type="ORF">GCM10009069_18320</name>
</gene>
<evidence type="ECO:0008006" key="3">
    <source>
        <dbReference type="Google" id="ProtNLM"/>
    </source>
</evidence>
<evidence type="ECO:0000313" key="1">
    <source>
        <dbReference type="EMBL" id="GHA95623.1"/>
    </source>
</evidence>
<dbReference type="RefSeq" id="WP_308429090.1">
    <property type="nucleotide sequence ID" value="NZ_BMZH01000006.1"/>
</dbReference>
<dbReference type="AlphaFoldDB" id="A0A8J3CQS9"/>
<dbReference type="Pfam" id="PF07323">
    <property type="entry name" value="DUF1465"/>
    <property type="match status" value="1"/>
</dbReference>
<evidence type="ECO:0000313" key="2">
    <source>
        <dbReference type="Proteomes" id="UP000634004"/>
    </source>
</evidence>
<accession>A0A8J3CQS9</accession>
<dbReference type="Gene3D" id="1.10.8.930">
    <property type="entry name" value="Protein of unknown function DUF1465"/>
    <property type="match status" value="1"/>
</dbReference>